<dbReference type="EMBL" id="JRES01001300">
    <property type="protein sequence ID" value="KNC23806.1"/>
    <property type="molecule type" value="Genomic_DNA"/>
</dbReference>
<organism evidence="1 2">
    <name type="scientific">Lucilia cuprina</name>
    <name type="common">Green bottle fly</name>
    <name type="synonym">Australian sheep blowfly</name>
    <dbReference type="NCBI Taxonomy" id="7375"/>
    <lineage>
        <taxon>Eukaryota</taxon>
        <taxon>Metazoa</taxon>
        <taxon>Ecdysozoa</taxon>
        <taxon>Arthropoda</taxon>
        <taxon>Hexapoda</taxon>
        <taxon>Insecta</taxon>
        <taxon>Pterygota</taxon>
        <taxon>Neoptera</taxon>
        <taxon>Endopterygota</taxon>
        <taxon>Diptera</taxon>
        <taxon>Brachycera</taxon>
        <taxon>Muscomorpha</taxon>
        <taxon>Oestroidea</taxon>
        <taxon>Calliphoridae</taxon>
        <taxon>Luciliinae</taxon>
        <taxon>Lucilia</taxon>
    </lineage>
</organism>
<proteinExistence type="predicted"/>
<sequence length="179" mass="19938">MFSSKLLLSITSSMFQYIIIILKFQSPPRYPWVHFPPVKSHCDASTGHPNNFSLRASKALNSPIPNSKTLSFLLKSVNGLAIVEKSFTNLLKYEVRPRKLRTECTLVGTGKSLTARRPVSSALISLPSISYPKYITLVLKNSHLSNRNSNLLSTKHLNTSLKIRKCFSTSLVATIMSSI</sequence>
<evidence type="ECO:0000313" key="1">
    <source>
        <dbReference type="EMBL" id="KNC23806.1"/>
    </source>
</evidence>
<comment type="caution">
    <text evidence="1">The sequence shown here is derived from an EMBL/GenBank/DDBJ whole genome shotgun (WGS) entry which is preliminary data.</text>
</comment>
<accession>A0A0L0BUU9</accession>
<dbReference type="AlphaFoldDB" id="A0A0L0BUU9"/>
<name>A0A0L0BUU9_LUCCU</name>
<evidence type="ECO:0000313" key="2">
    <source>
        <dbReference type="Proteomes" id="UP000037069"/>
    </source>
</evidence>
<gene>
    <name evidence="1" type="ORF">FF38_01277</name>
</gene>
<dbReference type="Proteomes" id="UP000037069">
    <property type="component" value="Unassembled WGS sequence"/>
</dbReference>
<protein>
    <submittedName>
        <fullName evidence="1">Uncharacterized protein</fullName>
    </submittedName>
</protein>
<keyword evidence="2" id="KW-1185">Reference proteome</keyword>
<reference evidence="1 2" key="1">
    <citation type="journal article" date="2015" name="Nat. Commun.">
        <title>Lucilia cuprina genome unlocks parasitic fly biology to underpin future interventions.</title>
        <authorList>
            <person name="Anstead C.A."/>
            <person name="Korhonen P.K."/>
            <person name="Young N.D."/>
            <person name="Hall R.S."/>
            <person name="Jex A.R."/>
            <person name="Murali S.C."/>
            <person name="Hughes D.S."/>
            <person name="Lee S.F."/>
            <person name="Perry T."/>
            <person name="Stroehlein A.J."/>
            <person name="Ansell B.R."/>
            <person name="Breugelmans B."/>
            <person name="Hofmann A."/>
            <person name="Qu J."/>
            <person name="Dugan S."/>
            <person name="Lee S.L."/>
            <person name="Chao H."/>
            <person name="Dinh H."/>
            <person name="Han Y."/>
            <person name="Doddapaneni H.V."/>
            <person name="Worley K.C."/>
            <person name="Muzny D.M."/>
            <person name="Ioannidis P."/>
            <person name="Waterhouse R.M."/>
            <person name="Zdobnov E.M."/>
            <person name="James P.J."/>
            <person name="Bagnall N.H."/>
            <person name="Kotze A.C."/>
            <person name="Gibbs R.A."/>
            <person name="Richards S."/>
            <person name="Batterham P."/>
            <person name="Gasser R.B."/>
        </authorList>
    </citation>
    <scope>NUCLEOTIDE SEQUENCE [LARGE SCALE GENOMIC DNA]</scope>
    <source>
        <strain evidence="1 2">LS</strain>
        <tissue evidence="1">Full body</tissue>
    </source>
</reference>